<evidence type="ECO:0000313" key="3">
    <source>
        <dbReference type="Proteomes" id="UP000549971"/>
    </source>
</evidence>
<feature type="domain" description="Dienelactone hydrolase" evidence="1">
    <location>
        <begin position="12"/>
        <end position="228"/>
    </location>
</feature>
<organism evidence="2 3">
    <name type="scientific">Kribbella italica</name>
    <dbReference type="NCBI Taxonomy" id="1540520"/>
    <lineage>
        <taxon>Bacteria</taxon>
        <taxon>Bacillati</taxon>
        <taxon>Actinomycetota</taxon>
        <taxon>Actinomycetes</taxon>
        <taxon>Propionibacteriales</taxon>
        <taxon>Kribbellaceae</taxon>
        <taxon>Kribbella</taxon>
    </lineage>
</organism>
<dbReference type="SUPFAM" id="SSF53474">
    <property type="entry name" value="alpha/beta-Hydrolases"/>
    <property type="match status" value="1"/>
</dbReference>
<dbReference type="InterPro" id="IPR029058">
    <property type="entry name" value="AB_hydrolase_fold"/>
</dbReference>
<proteinExistence type="predicted"/>
<comment type="caution">
    <text evidence="2">The sequence shown here is derived from an EMBL/GenBank/DDBJ whole genome shotgun (WGS) entry which is preliminary data.</text>
</comment>
<sequence>MGEYVSVGSLTAYLSIGRANGPGMLLLPMITGIGEQLRDWADELADRGITALTWDPFHGRSTDNSTVDELHELLLQLDDDAALAEQTQLLDHLLGDLAAPKAGVIGWCLGGRFAILLGARDHRLANVTAFHPTTPSQLRPNQTYDAIADAAAITAPVLVSYPGADAAVPVADFEALQTSLQTRPTGHTFALFHPGADHGFTNRDRHDKPVNADAYQLAWPQALTFIDTTTA</sequence>
<evidence type="ECO:0000259" key="1">
    <source>
        <dbReference type="Pfam" id="PF01738"/>
    </source>
</evidence>
<dbReference type="Proteomes" id="UP000549971">
    <property type="component" value="Unassembled WGS sequence"/>
</dbReference>
<reference evidence="2 3" key="1">
    <citation type="submission" date="2020-08" db="EMBL/GenBank/DDBJ databases">
        <title>Sequencing the genomes of 1000 actinobacteria strains.</title>
        <authorList>
            <person name="Klenk H.-P."/>
        </authorList>
    </citation>
    <scope>NUCLEOTIDE SEQUENCE [LARGE SCALE GENOMIC DNA]</scope>
    <source>
        <strain evidence="2 3">DSM 28967</strain>
    </source>
</reference>
<dbReference type="PANTHER" id="PTHR46623">
    <property type="entry name" value="CARBOXYMETHYLENEBUTENOLIDASE-RELATED"/>
    <property type="match status" value="1"/>
</dbReference>
<dbReference type="EC" id="3.1.1.45" evidence="2"/>
<name>A0A7W9JBJ8_9ACTN</name>
<protein>
    <submittedName>
        <fullName evidence="2">Carboxymethylenebutenolidase</fullName>
        <ecNumber evidence="2">3.1.1.45</ecNumber>
    </submittedName>
</protein>
<keyword evidence="3" id="KW-1185">Reference proteome</keyword>
<dbReference type="InterPro" id="IPR051049">
    <property type="entry name" value="Dienelactone_hydrolase-like"/>
</dbReference>
<dbReference type="AlphaFoldDB" id="A0A7W9JBJ8"/>
<dbReference type="EMBL" id="JACHMY010000001">
    <property type="protein sequence ID" value="MBB5839134.1"/>
    <property type="molecule type" value="Genomic_DNA"/>
</dbReference>
<dbReference type="InterPro" id="IPR002925">
    <property type="entry name" value="Dienelactn_hydro"/>
</dbReference>
<keyword evidence="2" id="KW-0378">Hydrolase</keyword>
<dbReference type="RefSeq" id="WP_184800575.1">
    <property type="nucleotide sequence ID" value="NZ_JACHMY010000001.1"/>
</dbReference>
<dbReference type="PANTHER" id="PTHR46623:SF6">
    <property type="entry name" value="ALPHA_BETA-HYDROLASES SUPERFAMILY PROTEIN"/>
    <property type="match status" value="1"/>
</dbReference>
<dbReference type="Gene3D" id="3.40.50.1820">
    <property type="entry name" value="alpha/beta hydrolase"/>
    <property type="match status" value="1"/>
</dbReference>
<dbReference type="Pfam" id="PF01738">
    <property type="entry name" value="DLH"/>
    <property type="match status" value="1"/>
</dbReference>
<dbReference type="GO" id="GO:0008806">
    <property type="term" value="F:carboxymethylenebutenolidase activity"/>
    <property type="evidence" value="ECO:0007669"/>
    <property type="project" value="UniProtKB-EC"/>
</dbReference>
<gene>
    <name evidence="2" type="ORF">HDA39_005868</name>
</gene>
<evidence type="ECO:0000313" key="2">
    <source>
        <dbReference type="EMBL" id="MBB5839134.1"/>
    </source>
</evidence>
<accession>A0A7W9JBJ8</accession>